<feature type="compositionally biased region" description="Polar residues" evidence="6">
    <location>
        <begin position="175"/>
        <end position="190"/>
    </location>
</feature>
<dbReference type="HOGENOM" id="CLU_029389_0_1_1"/>
<keyword evidence="5" id="KW-0865">Zymogen</keyword>
<dbReference type="SUPFAM" id="SSF52129">
    <property type="entry name" value="Caspase-like"/>
    <property type="match status" value="1"/>
</dbReference>
<feature type="compositionally biased region" description="Basic and acidic residues" evidence="6">
    <location>
        <begin position="240"/>
        <end position="249"/>
    </location>
</feature>
<feature type="compositionally biased region" description="Low complexity" evidence="6">
    <location>
        <begin position="285"/>
        <end position="310"/>
    </location>
</feature>
<dbReference type="OMA" id="QNDDYGR"/>
<sequence length="614" mass="69345">MSNYGQTGYDNGYSRPSNPPPQRGGYDRQDQSQYGYGQGQPQYERPGENRDGYGNRQESDYGRQNDDYGRRQESSYGRQNDDYGRTEDSSVGRKKDGYGRRDESSYGRQESGYGRKNDSDYSRTEDSSYGRHESGYGRQESTYGKQDNDYSIKSEYGRQDNDYNKKSDYGRKQESSYGRQDNGYGDQSSYGRKDDSYNKQQSNYGRDDDSYSNKSKYNRKENEYDNNQGSYGSNVNNGRQSDDYGRKSDNYNNSNSNSTGQGGYERPSQPPQQKYQRPTQPPPSNSNNGYGQQQQTQQQPPSQNQQYGGSRPPRRKALLIGINYIGSKHQLRGCINDVANIYAFLTQRYGYNPDDIVRLTDDQKNMACIPTRANMIRGMQWLVKDARPGDSLFFHYSGHGGQTEDLDGDEENGFDETIMPVDFETQGVIIDDVMNEIMVQPLQQGVKMIALFDSCYSGSVLDLPYTYSTKGLIKEPNSWKEAGSGGLQAAMAYASGDRQTMMQSLGTLASSFSSGLKGPDREKREMNKQVKSSPADIIMFSGSKDNQTSADAIENGFATGAMSYAFIKVLSAQPQQSYLTMLQSMRQEMYEKYSQKPQLSSSHPIDVSQQFVIQ</sequence>
<keyword evidence="4" id="KW-0378">Hydrolase</keyword>
<name>A7TQC0_VANPO</name>
<feature type="region of interest" description="Disordered" evidence="6">
    <location>
        <begin position="1"/>
        <end position="313"/>
    </location>
</feature>
<evidence type="ECO:0000256" key="1">
    <source>
        <dbReference type="ARBA" id="ARBA00009005"/>
    </source>
</evidence>
<proteinExistence type="inferred from homology"/>
<gene>
    <name evidence="8" type="ORF">Kpol_479p7</name>
</gene>
<evidence type="ECO:0000256" key="3">
    <source>
        <dbReference type="ARBA" id="ARBA00022703"/>
    </source>
</evidence>
<dbReference type="KEGG" id="vpo:Kpol_479p7"/>
<feature type="domain" description="Peptidase C14 caspase" evidence="7">
    <location>
        <begin position="314"/>
        <end position="603"/>
    </location>
</feature>
<dbReference type="InParanoid" id="A7TQC0"/>
<evidence type="ECO:0000256" key="6">
    <source>
        <dbReference type="SAM" id="MobiDB-lite"/>
    </source>
</evidence>
<dbReference type="Gene3D" id="3.40.50.12660">
    <property type="match status" value="1"/>
</dbReference>
<dbReference type="GO" id="GO:0004197">
    <property type="term" value="F:cysteine-type endopeptidase activity"/>
    <property type="evidence" value="ECO:0007669"/>
    <property type="project" value="InterPro"/>
</dbReference>
<accession>A7TQC0</accession>
<keyword evidence="4" id="KW-0788">Thiol protease</keyword>
<evidence type="ECO:0000313" key="9">
    <source>
        <dbReference type="Proteomes" id="UP000000267"/>
    </source>
</evidence>
<dbReference type="GO" id="GO:0006915">
    <property type="term" value="P:apoptotic process"/>
    <property type="evidence" value="ECO:0007669"/>
    <property type="project" value="UniProtKB-KW"/>
</dbReference>
<keyword evidence="3" id="KW-0053">Apoptosis</keyword>
<keyword evidence="4" id="KW-0645">Protease</keyword>
<feature type="compositionally biased region" description="Low complexity" evidence="6">
    <location>
        <begin position="31"/>
        <end position="44"/>
    </location>
</feature>
<dbReference type="RefSeq" id="XP_001643377.1">
    <property type="nucleotide sequence ID" value="XM_001643327.1"/>
</dbReference>
<dbReference type="GeneID" id="5543610"/>
<evidence type="ECO:0000256" key="2">
    <source>
        <dbReference type="ARBA" id="ARBA00016994"/>
    </source>
</evidence>
<dbReference type="GO" id="GO:0006508">
    <property type="term" value="P:proteolysis"/>
    <property type="evidence" value="ECO:0007669"/>
    <property type="project" value="InterPro"/>
</dbReference>
<feature type="compositionally biased region" description="Basic and acidic residues" evidence="6">
    <location>
        <begin position="45"/>
        <end position="105"/>
    </location>
</feature>
<dbReference type="Pfam" id="PF00656">
    <property type="entry name" value="Peptidase_C14"/>
    <property type="match status" value="1"/>
</dbReference>
<dbReference type="InterPro" id="IPR011600">
    <property type="entry name" value="Pept_C14_caspase"/>
</dbReference>
<feature type="compositionally biased region" description="Basic and acidic residues" evidence="6">
    <location>
        <begin position="113"/>
        <end position="135"/>
    </location>
</feature>
<reference evidence="8 9" key="1">
    <citation type="journal article" date="2007" name="Proc. Natl. Acad. Sci. U.S.A.">
        <title>Independent sorting-out of thousands of duplicated gene pairs in two yeast species descended from a whole-genome duplication.</title>
        <authorList>
            <person name="Scannell D.R."/>
            <person name="Frank A.C."/>
            <person name="Conant G.C."/>
            <person name="Byrne K.P."/>
            <person name="Woolfit M."/>
            <person name="Wolfe K.H."/>
        </authorList>
    </citation>
    <scope>NUCLEOTIDE SEQUENCE [LARGE SCALE GENOMIC DNA]</scope>
    <source>
        <strain evidence="9">ATCC 22028 / DSM 70294 / BCRC 21397 / CBS 2163 / NBRC 10782 / NRRL Y-8283 / UCD 57-17</strain>
    </source>
</reference>
<evidence type="ECO:0000313" key="8">
    <source>
        <dbReference type="EMBL" id="EDO15519.1"/>
    </source>
</evidence>
<evidence type="ECO:0000259" key="7">
    <source>
        <dbReference type="Pfam" id="PF00656"/>
    </source>
</evidence>
<dbReference type="Proteomes" id="UP000000267">
    <property type="component" value="Unassembled WGS sequence"/>
</dbReference>
<feature type="compositionally biased region" description="Polar residues" evidence="6">
    <location>
        <begin position="225"/>
        <end position="239"/>
    </location>
</feature>
<dbReference type="InterPro" id="IPR050452">
    <property type="entry name" value="Metacaspase"/>
</dbReference>
<dbReference type="OrthoDB" id="3223806at2759"/>
<dbReference type="GO" id="GO:0005737">
    <property type="term" value="C:cytoplasm"/>
    <property type="evidence" value="ECO:0007669"/>
    <property type="project" value="TreeGrafter"/>
</dbReference>
<feature type="compositionally biased region" description="Basic and acidic residues" evidence="6">
    <location>
        <begin position="146"/>
        <end position="174"/>
    </location>
</feature>
<dbReference type="InterPro" id="IPR029030">
    <property type="entry name" value="Caspase-like_dom_sf"/>
</dbReference>
<protein>
    <recommendedName>
        <fullName evidence="2">Metacaspase-1</fullName>
    </recommendedName>
</protein>
<dbReference type="PANTHER" id="PTHR48104">
    <property type="entry name" value="METACASPASE-4"/>
    <property type="match status" value="1"/>
</dbReference>
<dbReference type="PhylomeDB" id="A7TQC0"/>
<organism evidence="9">
    <name type="scientific">Vanderwaltozyma polyspora (strain ATCC 22028 / DSM 70294 / BCRC 21397 / CBS 2163 / NBRC 10782 / NRRL Y-8283 / UCD 57-17)</name>
    <name type="common">Kluyveromyces polysporus</name>
    <dbReference type="NCBI Taxonomy" id="436907"/>
    <lineage>
        <taxon>Eukaryota</taxon>
        <taxon>Fungi</taxon>
        <taxon>Dikarya</taxon>
        <taxon>Ascomycota</taxon>
        <taxon>Saccharomycotina</taxon>
        <taxon>Saccharomycetes</taxon>
        <taxon>Saccharomycetales</taxon>
        <taxon>Saccharomycetaceae</taxon>
        <taxon>Vanderwaltozyma</taxon>
    </lineage>
</organism>
<comment type="similarity">
    <text evidence="1">Belongs to the peptidase C14B family.</text>
</comment>
<dbReference type="AlphaFoldDB" id="A7TQC0"/>
<dbReference type="PANTHER" id="PTHR48104:SF30">
    <property type="entry name" value="METACASPASE-1"/>
    <property type="match status" value="1"/>
</dbReference>
<dbReference type="eggNOG" id="KOG1546">
    <property type="taxonomic scope" value="Eukaryota"/>
</dbReference>
<keyword evidence="9" id="KW-1185">Reference proteome</keyword>
<evidence type="ECO:0000256" key="5">
    <source>
        <dbReference type="ARBA" id="ARBA00023145"/>
    </source>
</evidence>
<evidence type="ECO:0000256" key="4">
    <source>
        <dbReference type="ARBA" id="ARBA00022807"/>
    </source>
</evidence>
<dbReference type="EMBL" id="DS480456">
    <property type="protein sequence ID" value="EDO15519.1"/>
    <property type="molecule type" value="Genomic_DNA"/>
</dbReference>